<evidence type="ECO:0000256" key="3">
    <source>
        <dbReference type="ARBA" id="ARBA00022475"/>
    </source>
</evidence>
<feature type="transmembrane region" description="Helical" evidence="8">
    <location>
        <begin position="165"/>
        <end position="184"/>
    </location>
</feature>
<keyword evidence="4 8" id="KW-0812">Transmembrane</keyword>
<feature type="transmembrane region" description="Helical" evidence="8">
    <location>
        <begin position="439"/>
        <end position="462"/>
    </location>
</feature>
<dbReference type="EMBL" id="JBITYG010000001">
    <property type="protein sequence ID" value="MFI9099138.1"/>
    <property type="molecule type" value="Genomic_DNA"/>
</dbReference>
<dbReference type="PROSITE" id="PS50850">
    <property type="entry name" value="MFS"/>
    <property type="match status" value="1"/>
</dbReference>
<keyword evidence="7" id="KW-0046">Antibiotic resistance</keyword>
<dbReference type="Proteomes" id="UP001614394">
    <property type="component" value="Unassembled WGS sequence"/>
</dbReference>
<feature type="transmembrane region" description="Helical" evidence="8">
    <location>
        <begin position="136"/>
        <end position="159"/>
    </location>
</feature>
<name>A0ABW8BZ74_9ACTN</name>
<dbReference type="Pfam" id="PF07690">
    <property type="entry name" value="MFS_1"/>
    <property type="match status" value="1"/>
</dbReference>
<keyword evidence="2" id="KW-0813">Transport</keyword>
<feature type="transmembrane region" description="Helical" evidence="8">
    <location>
        <begin position="205"/>
        <end position="223"/>
    </location>
</feature>
<feature type="transmembrane region" description="Helical" evidence="8">
    <location>
        <begin position="273"/>
        <end position="296"/>
    </location>
</feature>
<comment type="subcellular location">
    <subcellularLocation>
        <location evidence="1">Cell membrane</location>
        <topology evidence="1">Multi-pass membrane protein</topology>
    </subcellularLocation>
</comment>
<evidence type="ECO:0000313" key="11">
    <source>
        <dbReference type="Proteomes" id="UP001614394"/>
    </source>
</evidence>
<dbReference type="RefSeq" id="WP_399643381.1">
    <property type="nucleotide sequence ID" value="NZ_JBITYG010000001.1"/>
</dbReference>
<feature type="transmembrane region" description="Helical" evidence="8">
    <location>
        <begin position="41"/>
        <end position="62"/>
    </location>
</feature>
<feature type="transmembrane region" description="Helical" evidence="8">
    <location>
        <begin position="366"/>
        <end position="388"/>
    </location>
</feature>
<evidence type="ECO:0000256" key="4">
    <source>
        <dbReference type="ARBA" id="ARBA00022692"/>
    </source>
</evidence>
<protein>
    <submittedName>
        <fullName evidence="10">MFS transporter</fullName>
    </submittedName>
</protein>
<keyword evidence="11" id="KW-1185">Reference proteome</keyword>
<feature type="transmembrane region" description="Helical" evidence="8">
    <location>
        <begin position="334"/>
        <end position="354"/>
    </location>
</feature>
<keyword evidence="6 8" id="KW-0472">Membrane</keyword>
<reference evidence="10 11" key="1">
    <citation type="submission" date="2024-10" db="EMBL/GenBank/DDBJ databases">
        <title>The Natural Products Discovery Center: Release of the First 8490 Sequenced Strains for Exploring Actinobacteria Biosynthetic Diversity.</title>
        <authorList>
            <person name="Kalkreuter E."/>
            <person name="Kautsar S.A."/>
            <person name="Yang D."/>
            <person name="Bader C.D."/>
            <person name="Teijaro C.N."/>
            <person name="Fluegel L."/>
            <person name="Davis C.M."/>
            <person name="Simpson J.R."/>
            <person name="Lauterbach L."/>
            <person name="Steele A.D."/>
            <person name="Gui C."/>
            <person name="Meng S."/>
            <person name="Li G."/>
            <person name="Viehrig K."/>
            <person name="Ye F."/>
            <person name="Su P."/>
            <person name="Kiefer A.F."/>
            <person name="Nichols A."/>
            <person name="Cepeda A.J."/>
            <person name="Yan W."/>
            <person name="Fan B."/>
            <person name="Jiang Y."/>
            <person name="Adhikari A."/>
            <person name="Zheng C.-J."/>
            <person name="Schuster L."/>
            <person name="Cowan T.M."/>
            <person name="Smanski M.J."/>
            <person name="Chevrette M.G."/>
            <person name="De Carvalho L.P.S."/>
            <person name="Shen B."/>
        </authorList>
    </citation>
    <scope>NUCLEOTIDE SEQUENCE [LARGE SCALE GENOMIC DNA]</scope>
    <source>
        <strain evidence="10 11">NPDC053399</strain>
    </source>
</reference>
<evidence type="ECO:0000256" key="8">
    <source>
        <dbReference type="SAM" id="Phobius"/>
    </source>
</evidence>
<dbReference type="InterPro" id="IPR036259">
    <property type="entry name" value="MFS_trans_sf"/>
</dbReference>
<feature type="transmembrane region" description="Helical" evidence="8">
    <location>
        <begin position="74"/>
        <end position="92"/>
    </location>
</feature>
<keyword evidence="3" id="KW-1003">Cell membrane</keyword>
<feature type="transmembrane region" description="Helical" evidence="8">
    <location>
        <begin position="409"/>
        <end position="427"/>
    </location>
</feature>
<evidence type="ECO:0000256" key="6">
    <source>
        <dbReference type="ARBA" id="ARBA00023136"/>
    </source>
</evidence>
<feature type="transmembrane region" description="Helical" evidence="8">
    <location>
        <begin position="235"/>
        <end position="252"/>
    </location>
</feature>
<proteinExistence type="predicted"/>
<accession>A0ABW8BZ74</accession>
<feature type="transmembrane region" description="Helical" evidence="8">
    <location>
        <begin position="104"/>
        <end position="124"/>
    </location>
</feature>
<evidence type="ECO:0000256" key="5">
    <source>
        <dbReference type="ARBA" id="ARBA00022989"/>
    </source>
</evidence>
<evidence type="ECO:0000313" key="10">
    <source>
        <dbReference type="EMBL" id="MFI9099138.1"/>
    </source>
</evidence>
<organism evidence="10 11">
    <name type="scientific">Streptomyces fildesensis</name>
    <dbReference type="NCBI Taxonomy" id="375757"/>
    <lineage>
        <taxon>Bacteria</taxon>
        <taxon>Bacillati</taxon>
        <taxon>Actinomycetota</taxon>
        <taxon>Actinomycetes</taxon>
        <taxon>Kitasatosporales</taxon>
        <taxon>Streptomycetaceae</taxon>
        <taxon>Streptomyces</taxon>
    </lineage>
</organism>
<evidence type="ECO:0000256" key="7">
    <source>
        <dbReference type="ARBA" id="ARBA00023251"/>
    </source>
</evidence>
<dbReference type="InterPro" id="IPR011701">
    <property type="entry name" value="MFS"/>
</dbReference>
<feature type="transmembrane region" description="Helical" evidence="8">
    <location>
        <begin position="302"/>
        <end position="322"/>
    </location>
</feature>
<dbReference type="PANTHER" id="PTHR42718">
    <property type="entry name" value="MAJOR FACILITATOR SUPERFAMILY MULTIDRUG TRANSPORTER MFSC"/>
    <property type="match status" value="1"/>
</dbReference>
<sequence>MVHRRGLALALLASTQLLLILDTAIINVALPSIGADLGTDAAGLSWVANAYLITFGGFLLLAGRVADLVGHRRLFTAGLALLSAASLGGAFAGDSRLLVAARALQGVGAACAAAAAFALVLLLFAEGPERHRALGVFAALGGLGGALGTVLGGVLTSGLGWRSTFALNVLVGAALIALTPAALAPVLARRERTAAAPGALRDFDLGGALTATGGLSLIAYALVDAGSAGWTDSGTLLAGAAGLILLTAFAAIETRAARPLVPPGVLSRPALRLANILSALAQMALFPMFFLVSLYLQNVLDYAPVTGGLGLLPLSIVVVLTAPQTGRLVSRFGLRPVMTAGFALVAAAMVWLALSLSPDGSFATTVLAPSLLIGVGLPLVMVTTNVAATAQAGPGETGLVSGLINTSQQFGSVLGLAVLVAVAAAHTRTAGPGAAAEAAGFRTALLAGAAFAAAATLLTLLLRSPSREKADPPTPSTHTSL</sequence>
<feature type="domain" description="Major facilitator superfamily (MFS) profile" evidence="9">
    <location>
        <begin position="8"/>
        <end position="467"/>
    </location>
</feature>
<dbReference type="CDD" id="cd17321">
    <property type="entry name" value="MFS_MMR_MDR_like"/>
    <property type="match status" value="1"/>
</dbReference>
<dbReference type="PANTHER" id="PTHR42718:SF46">
    <property type="entry name" value="BLR6921 PROTEIN"/>
    <property type="match status" value="1"/>
</dbReference>
<dbReference type="Gene3D" id="1.20.1250.20">
    <property type="entry name" value="MFS general substrate transporter like domains"/>
    <property type="match status" value="1"/>
</dbReference>
<evidence type="ECO:0000256" key="1">
    <source>
        <dbReference type="ARBA" id="ARBA00004651"/>
    </source>
</evidence>
<gene>
    <name evidence="10" type="ORF">ACIGXA_01335</name>
</gene>
<keyword evidence="5 8" id="KW-1133">Transmembrane helix</keyword>
<dbReference type="Gene3D" id="1.20.1720.10">
    <property type="entry name" value="Multidrug resistance protein D"/>
    <property type="match status" value="1"/>
</dbReference>
<comment type="caution">
    <text evidence="10">The sequence shown here is derived from an EMBL/GenBank/DDBJ whole genome shotgun (WGS) entry which is preliminary data.</text>
</comment>
<dbReference type="SUPFAM" id="SSF103473">
    <property type="entry name" value="MFS general substrate transporter"/>
    <property type="match status" value="1"/>
</dbReference>
<evidence type="ECO:0000259" key="9">
    <source>
        <dbReference type="PROSITE" id="PS50850"/>
    </source>
</evidence>
<dbReference type="InterPro" id="IPR020846">
    <property type="entry name" value="MFS_dom"/>
</dbReference>
<evidence type="ECO:0000256" key="2">
    <source>
        <dbReference type="ARBA" id="ARBA00022448"/>
    </source>
</evidence>